<evidence type="ECO:0000313" key="4">
    <source>
        <dbReference type="Proteomes" id="UP000000851"/>
    </source>
</evidence>
<dbReference type="InParanoid" id="C7QAN6"/>
<proteinExistence type="predicted"/>
<dbReference type="Proteomes" id="UP000000851">
    <property type="component" value="Chromosome"/>
</dbReference>
<feature type="coiled-coil region" evidence="1">
    <location>
        <begin position="335"/>
        <end position="389"/>
    </location>
</feature>
<feature type="region of interest" description="Disordered" evidence="2">
    <location>
        <begin position="1395"/>
        <end position="1425"/>
    </location>
</feature>
<dbReference type="EMBL" id="CP001700">
    <property type="protein sequence ID" value="ACU74359.1"/>
    <property type="molecule type" value="Genomic_DNA"/>
</dbReference>
<reference evidence="3" key="1">
    <citation type="journal article" date="2009" name="Stand. Genomic Sci.">
        <title>Complete genome sequence of Catenulispora acidiphila type strain (ID 139908).</title>
        <authorList>
            <person name="Copeland A."/>
            <person name="Lapidus A."/>
            <person name="Glavina Del Rio T."/>
            <person name="Nolan M."/>
            <person name="Lucas S."/>
            <person name="Chen F."/>
            <person name="Tice H."/>
            <person name="Cheng J.F."/>
            <person name="Bruce D."/>
            <person name="Goodwin L."/>
            <person name="Pitluck S."/>
            <person name="Mikhailova N."/>
            <person name="Pati A."/>
            <person name="Ivanova N."/>
            <person name="Mavromatis K."/>
            <person name="Chen A."/>
            <person name="Palaniappan K."/>
            <person name="Chain P."/>
            <person name="Land M."/>
            <person name="Hauser L."/>
            <person name="Chang Y.J."/>
            <person name="Jeffries C.D."/>
            <person name="Chertkov O."/>
            <person name="Brettin T."/>
            <person name="Detter J.C."/>
            <person name="Han C."/>
            <person name="Ali Z."/>
            <person name="Tindall B.J."/>
            <person name="Goker M."/>
            <person name="Bristow J."/>
            <person name="Eisen J.A."/>
            <person name="Markowitz V."/>
            <person name="Hugenholtz P."/>
            <person name="Kyrpides N.C."/>
            <person name="Klenk H.P."/>
        </authorList>
    </citation>
    <scope>NUCLEOTIDE SEQUENCE [LARGE SCALE GENOMIC DNA]</scope>
    <source>
        <strain evidence="3">DSM 44928</strain>
    </source>
</reference>
<keyword evidence="1" id="KW-0175">Coiled coil</keyword>
<dbReference type="KEGG" id="cai:Caci_5500"/>
<evidence type="ECO:0008006" key="5">
    <source>
        <dbReference type="Google" id="ProtNLM"/>
    </source>
</evidence>
<feature type="coiled-coil region" evidence="1">
    <location>
        <begin position="443"/>
        <end position="477"/>
    </location>
</feature>
<name>C7QAN6_CATAD</name>
<evidence type="ECO:0000256" key="1">
    <source>
        <dbReference type="SAM" id="Coils"/>
    </source>
</evidence>
<evidence type="ECO:0000256" key="2">
    <source>
        <dbReference type="SAM" id="MobiDB-lite"/>
    </source>
</evidence>
<feature type="coiled-coil region" evidence="1">
    <location>
        <begin position="732"/>
        <end position="759"/>
    </location>
</feature>
<dbReference type="Pfam" id="PF13558">
    <property type="entry name" value="SbcC_Walker_B"/>
    <property type="match status" value="1"/>
</dbReference>
<evidence type="ECO:0000313" key="3">
    <source>
        <dbReference type="EMBL" id="ACU74359.1"/>
    </source>
</evidence>
<dbReference type="STRING" id="479433.Caci_5500"/>
<dbReference type="HOGENOM" id="CLU_005532_0_0_11"/>
<feature type="compositionally biased region" description="Acidic residues" evidence="2">
    <location>
        <begin position="1411"/>
        <end position="1425"/>
    </location>
</feature>
<dbReference type="InterPro" id="IPR027417">
    <property type="entry name" value="P-loop_NTPase"/>
</dbReference>
<dbReference type="eggNOG" id="COG1511">
    <property type="taxonomic scope" value="Bacteria"/>
</dbReference>
<organism evidence="3 4">
    <name type="scientific">Catenulispora acidiphila (strain DSM 44928 / JCM 14897 / NBRC 102108 / NRRL B-24433 / ID139908)</name>
    <dbReference type="NCBI Taxonomy" id="479433"/>
    <lineage>
        <taxon>Bacteria</taxon>
        <taxon>Bacillati</taxon>
        <taxon>Actinomycetota</taxon>
        <taxon>Actinomycetes</taxon>
        <taxon>Catenulisporales</taxon>
        <taxon>Catenulisporaceae</taxon>
        <taxon>Catenulispora</taxon>
    </lineage>
</organism>
<gene>
    <name evidence="3" type="ordered locus">Caci_5500</name>
</gene>
<dbReference type="SUPFAM" id="SSF52540">
    <property type="entry name" value="P-loop containing nucleoside triphosphate hydrolases"/>
    <property type="match status" value="1"/>
</dbReference>
<accession>C7QAN6</accession>
<protein>
    <recommendedName>
        <fullName evidence="5">TIGR02680 family protein</fullName>
    </recommendedName>
</protein>
<sequence length="1425" mass="154539">MTAAIATETGQTGPRLKPTRAGIINLWDYLDEEFVFADGRLVLRGHNGSGKTKALEVLFPFVLDGSLDAKRLDPFSGQNRTMKSNLLYRGQDSEHGYVWMEFARTLGGVAETVTLVIGLVQHKDKDRPQTSFYVTDKRLGVDFGLLGADSRPLTRKQLTGRLGRANRLDSKAEYQDAVDAQLFGLGRERYSQLLDLLISLRRPLLAKDLDPAKVSATLSAGLSPVDEALVDQAARDFDNLKAVQDEYAKLAAADKAVGEFVGEYRTYLRRYVRRQVDLTRDRMAKAAAAVDTVSEATTAELAARNAQDTAKLASEEAKNQVIVLEGRLGALKGKFEGYKDLIREAEQLAKEAKRLDIDEQRIGRAQLDLEQLRQEAEDVQEAVDEELDAAERFGADLAAAARRAFPDTGDSIDDGDDLELSAKALIAARTTEVREVRTLIAGVESAGRVRETAQENAETAQTEVEQAEAQLAAAGVAAEAERDAVRALLTTWAADWSGDDEHVVFGADDNLVLAEAVAELDMTAGNLIAEAYDRLTGDRRTAAVTSVVIASNAVTAIETTITTVTAERDAIAAQQDEAPAASDLRLAERAGRPGAPLWELVRFADHVDDDTAAGIEGALYGAGLLTAWIHPDAALTAQALLDHEADGYLTEGTYPGPGVRTALDVLVPEDHPVVATDRISSILAGIALVDEMNGSDSPRHTAVTARGGFAVGTLTGSRPKATPEFIGATNRTRRREQRLAELIEQLTQLDEQLATARSKLTAAEEFVRDFTRARDALPTTKRLTDLFSKVQTAASLVTAAKNQLSKAEHQLNKAISAVATAERELRRAAAQRSLPTTTELLDAVSQAVEDVSGAVTKLVSARTNARTLEGQLAERTQRNIRRQQEIEGELEELQIARSEHLTQTGEYEARRAVEGVGFEQVQSELADVGQRLTEAKSRRREAEASAQTAHDECITAAATQQHARSQAGEAFSELIVRLSEFEAAANPDLRPLLGVAENSLWPASPTADELSKALLSPQAGGSEPTAGLDRLRTVLQNACIALLDAYHLALPGGRVGEAAVATAAERVWESFRDLELALKSGEDGYQAEISPHAPFAVHIDSGDGRAPVGSAAKKIAEDLEAQAVLLEDRERAVLEDALLTGIARQIHDRVRRARDLVRAMDADTKSKPMSSGTKIGIGWLRSEKADEHQIAASEILKSDPLGPDDNVQLRTLIRTMLRNHLDRHPRDTYREALAVVLDYRTWYSFQLTLFRPGGPKDGEKLTSKKHSEMSGGEKSAAIHLPLFAAANALYTSSHRPSPRMIALDEAFSGIDGNFTPELLELTVKFDLDLFMTGHDLWVSDAAVPMASHYDMHHDEASHTVSSLMLIWDGQQIIDAGAGFAGNHELEAEILGFRPTRHVQPDSGGDGLAFDDSTDADDDEDGDDES</sequence>
<feature type="coiled-coil region" evidence="1">
    <location>
        <begin position="918"/>
        <end position="952"/>
    </location>
</feature>
<dbReference type="eggNOG" id="COG0419">
    <property type="taxonomic scope" value="Bacteria"/>
</dbReference>
<keyword evidence="4" id="KW-1185">Reference proteome</keyword>
<feature type="coiled-coil region" evidence="1">
    <location>
        <begin position="797"/>
        <end position="831"/>
    </location>
</feature>